<gene>
    <name evidence="1" type="ORF">AK812_SmicGene4381</name>
</gene>
<protein>
    <submittedName>
        <fullName evidence="1">Uncharacterized protein</fullName>
    </submittedName>
</protein>
<sequence>MVHAGSLGSQAQIMFRELRPSPSEVIDLSDLCPASKLSLVEFEDKCNLLATLGHVPTHSDLLELWDLMPLCLLSANAGERTLLECLTTPVAERDACEIIEICSDSESDDSVAFVRMKTARSRELHARTMGIGSEALRDTYWPWGAGLFATSLGPRDACFVMGASYRKGSGYLVNWWLPAVWQKDIIERTKVMECKSEAIGRMVWHFVHHRPFLS</sequence>
<evidence type="ECO:0000313" key="1">
    <source>
        <dbReference type="EMBL" id="OLQ11747.1"/>
    </source>
</evidence>
<evidence type="ECO:0000313" key="2">
    <source>
        <dbReference type="Proteomes" id="UP000186817"/>
    </source>
</evidence>
<dbReference type="Proteomes" id="UP000186817">
    <property type="component" value="Unassembled WGS sequence"/>
</dbReference>
<accession>A0A1Q9EWD7</accession>
<name>A0A1Q9EWD7_SYMMI</name>
<keyword evidence="2" id="KW-1185">Reference proteome</keyword>
<reference evidence="1 2" key="1">
    <citation type="submission" date="2016-02" db="EMBL/GenBank/DDBJ databases">
        <title>Genome analysis of coral dinoflagellate symbionts highlights evolutionary adaptations to a symbiotic lifestyle.</title>
        <authorList>
            <person name="Aranda M."/>
            <person name="Li Y."/>
            <person name="Liew Y.J."/>
            <person name="Baumgarten S."/>
            <person name="Simakov O."/>
            <person name="Wilson M."/>
            <person name="Piel J."/>
            <person name="Ashoor H."/>
            <person name="Bougouffa S."/>
            <person name="Bajic V.B."/>
            <person name="Ryu T."/>
            <person name="Ravasi T."/>
            <person name="Bayer T."/>
            <person name="Micklem G."/>
            <person name="Kim H."/>
            <person name="Bhak J."/>
            <person name="Lajeunesse T.C."/>
            <person name="Voolstra C.R."/>
        </authorList>
    </citation>
    <scope>NUCLEOTIDE SEQUENCE [LARGE SCALE GENOMIC DNA]</scope>
    <source>
        <strain evidence="1 2">CCMP2467</strain>
    </source>
</reference>
<dbReference type="AlphaFoldDB" id="A0A1Q9EWD7"/>
<organism evidence="1 2">
    <name type="scientific">Symbiodinium microadriaticum</name>
    <name type="common">Dinoflagellate</name>
    <name type="synonym">Zooxanthella microadriatica</name>
    <dbReference type="NCBI Taxonomy" id="2951"/>
    <lineage>
        <taxon>Eukaryota</taxon>
        <taxon>Sar</taxon>
        <taxon>Alveolata</taxon>
        <taxon>Dinophyceae</taxon>
        <taxon>Suessiales</taxon>
        <taxon>Symbiodiniaceae</taxon>
        <taxon>Symbiodinium</taxon>
    </lineage>
</organism>
<comment type="caution">
    <text evidence="1">The sequence shown here is derived from an EMBL/GenBank/DDBJ whole genome shotgun (WGS) entry which is preliminary data.</text>
</comment>
<dbReference type="EMBL" id="LSRX01000054">
    <property type="protein sequence ID" value="OLQ11747.1"/>
    <property type="molecule type" value="Genomic_DNA"/>
</dbReference>
<dbReference type="OrthoDB" id="10393987at2759"/>
<proteinExistence type="predicted"/>